<protein>
    <submittedName>
        <fullName evidence="1">Uncharacterized protein</fullName>
    </submittedName>
</protein>
<evidence type="ECO:0000313" key="1">
    <source>
        <dbReference type="EMBL" id="CUA88699.1"/>
    </source>
</evidence>
<sequence>MFSRRSALIRDLLVKVIERLVDLLLGFKSLLLQKKNSTQGGVEPILVLTYEEKKVDQKRAKKFSKAHRAYVGKPYILQCSEVIFSEDERKSLMRYGSWLSALASNKIKPETPAQEEFLQMCQEIRGLSFSGMLAYYQNKSDELDVLRAVWLKYLCRVKFERDNPNLPKENIKVDWGWHGPPIHSGDHVFFSK</sequence>
<keyword evidence="2" id="KW-1185">Reference proteome</keyword>
<dbReference type="EMBL" id="CYHB01000012">
    <property type="protein sequence ID" value="CUA88699.1"/>
    <property type="molecule type" value="Genomic_DNA"/>
</dbReference>
<reference evidence="2" key="1">
    <citation type="submission" date="2015-08" db="EMBL/GenBank/DDBJ databases">
        <authorList>
            <person name="Varghese N."/>
        </authorList>
    </citation>
    <scope>NUCLEOTIDE SEQUENCE [LARGE SCALE GENOMIC DNA]</scope>
    <source>
        <strain evidence="2">DSM 27808</strain>
    </source>
</reference>
<accession>A0A0K6HCI4</accession>
<organism evidence="1 2">
    <name type="scientific">Pseudidiomarina woesei</name>
    <dbReference type="NCBI Taxonomy" id="1381080"/>
    <lineage>
        <taxon>Bacteria</taxon>
        <taxon>Pseudomonadati</taxon>
        <taxon>Pseudomonadota</taxon>
        <taxon>Gammaproteobacteria</taxon>
        <taxon>Alteromonadales</taxon>
        <taxon>Idiomarinaceae</taxon>
        <taxon>Pseudidiomarina</taxon>
    </lineage>
</organism>
<evidence type="ECO:0000313" key="2">
    <source>
        <dbReference type="Proteomes" id="UP000182598"/>
    </source>
</evidence>
<dbReference type="Proteomes" id="UP000182598">
    <property type="component" value="Unassembled WGS sequence"/>
</dbReference>
<proteinExistence type="predicted"/>
<name>A0A0K6HCI4_9GAMM</name>
<gene>
    <name evidence="1" type="ORF">Ga0061064_2298</name>
</gene>
<dbReference type="AlphaFoldDB" id="A0A0K6HCI4"/>